<name>A0A9X1P9V4_9BACT</name>
<dbReference type="EMBL" id="JAJTTA010000002">
    <property type="protein sequence ID" value="MCF0040349.1"/>
    <property type="molecule type" value="Genomic_DNA"/>
</dbReference>
<evidence type="ECO:0000313" key="1">
    <source>
        <dbReference type="EMBL" id="MCF0040349.1"/>
    </source>
</evidence>
<dbReference type="AlphaFoldDB" id="A0A9X1P9V4"/>
<gene>
    <name evidence="1" type="ORF">LXM24_09655</name>
</gene>
<proteinExistence type="predicted"/>
<keyword evidence="2" id="KW-1185">Reference proteome</keyword>
<reference evidence="1" key="1">
    <citation type="submission" date="2021-12" db="EMBL/GenBank/DDBJ databases">
        <title>Novel species in genus Dyadobacter.</title>
        <authorList>
            <person name="Ma C."/>
        </authorList>
    </citation>
    <scope>NUCLEOTIDE SEQUENCE</scope>
    <source>
        <strain evidence="1">CY399</strain>
    </source>
</reference>
<sequence length="54" mass="6407">MRLFSFMTRIIDQNPGENEFHQAFQEVAETIIPLLRISRITRKLKSWTVREMGA</sequence>
<evidence type="ECO:0000313" key="2">
    <source>
        <dbReference type="Proteomes" id="UP001139700"/>
    </source>
</evidence>
<protein>
    <submittedName>
        <fullName evidence="1">Uncharacterized protein</fullName>
    </submittedName>
</protein>
<organism evidence="1 2">
    <name type="scientific">Dyadobacter fanqingshengii</name>
    <dbReference type="NCBI Taxonomy" id="2906443"/>
    <lineage>
        <taxon>Bacteria</taxon>
        <taxon>Pseudomonadati</taxon>
        <taxon>Bacteroidota</taxon>
        <taxon>Cytophagia</taxon>
        <taxon>Cytophagales</taxon>
        <taxon>Spirosomataceae</taxon>
        <taxon>Dyadobacter</taxon>
    </lineage>
</organism>
<accession>A0A9X1P9V4</accession>
<dbReference type="Gene3D" id="1.10.285.10">
    <property type="entry name" value="Glutamate Dehydrogenase, chain A, domain 3"/>
    <property type="match status" value="1"/>
</dbReference>
<dbReference type="Proteomes" id="UP001139700">
    <property type="component" value="Unassembled WGS sequence"/>
</dbReference>
<dbReference type="RefSeq" id="WP_234612798.1">
    <property type="nucleotide sequence ID" value="NZ_CP098806.1"/>
</dbReference>
<comment type="caution">
    <text evidence="1">The sequence shown here is derived from an EMBL/GenBank/DDBJ whole genome shotgun (WGS) entry which is preliminary data.</text>
</comment>